<dbReference type="GO" id="GO:0005524">
    <property type="term" value="F:ATP binding"/>
    <property type="evidence" value="ECO:0007669"/>
    <property type="project" value="UniProtKB-KW"/>
</dbReference>
<organism evidence="13 14">
    <name type="scientific">Arctia plantaginis</name>
    <name type="common">Wood tiger moth</name>
    <name type="synonym">Phalaena plantaginis</name>
    <dbReference type="NCBI Taxonomy" id="874455"/>
    <lineage>
        <taxon>Eukaryota</taxon>
        <taxon>Metazoa</taxon>
        <taxon>Ecdysozoa</taxon>
        <taxon>Arthropoda</taxon>
        <taxon>Hexapoda</taxon>
        <taxon>Insecta</taxon>
        <taxon>Pterygota</taxon>
        <taxon>Neoptera</taxon>
        <taxon>Endopterygota</taxon>
        <taxon>Lepidoptera</taxon>
        <taxon>Glossata</taxon>
        <taxon>Ditrysia</taxon>
        <taxon>Noctuoidea</taxon>
        <taxon>Erebidae</taxon>
        <taxon>Arctiinae</taxon>
        <taxon>Arctia</taxon>
    </lineage>
</organism>
<evidence type="ECO:0000256" key="6">
    <source>
        <dbReference type="ARBA" id="ARBA00024481"/>
    </source>
</evidence>
<dbReference type="Pfam" id="PF05189">
    <property type="entry name" value="RTC_insert"/>
    <property type="match status" value="1"/>
</dbReference>
<feature type="binding site" evidence="10">
    <location>
        <begin position="292"/>
        <end position="296"/>
    </location>
    <ligand>
        <name>ATP</name>
        <dbReference type="ChEBI" id="CHEBI:30616"/>
    </ligand>
</feature>
<accession>A0A8S1B061</accession>
<dbReference type="AlphaFoldDB" id="A0A8S1B061"/>
<feature type="binding site" evidence="10">
    <location>
        <position position="104"/>
    </location>
    <ligand>
        <name>ATP</name>
        <dbReference type="ChEBI" id="CHEBI:30616"/>
    </ligand>
</feature>
<evidence type="ECO:0000313" key="14">
    <source>
        <dbReference type="Proteomes" id="UP000494256"/>
    </source>
</evidence>
<dbReference type="GO" id="GO:0003963">
    <property type="term" value="F:RNA-3'-phosphate cyclase activity"/>
    <property type="evidence" value="ECO:0007669"/>
    <property type="project" value="UniProtKB-EC"/>
</dbReference>
<protein>
    <recommendedName>
        <fullName evidence="3">RNA 3'-terminal phosphate cyclase</fullName>
        <ecNumber evidence="2">6.5.1.4</ecNumber>
    </recommendedName>
    <alternativeName>
        <fullName evidence="7">RNA terminal phosphate cyclase domain-containing protein 1</fullName>
    </alternativeName>
</protein>
<dbReference type="InterPro" id="IPR036553">
    <property type="entry name" value="RPTC_insert"/>
</dbReference>
<dbReference type="SUPFAM" id="SSF55205">
    <property type="entry name" value="EPT/RTPC-like"/>
    <property type="match status" value="2"/>
</dbReference>
<evidence type="ECO:0000256" key="7">
    <source>
        <dbReference type="ARBA" id="ARBA00032543"/>
    </source>
</evidence>
<keyword evidence="4" id="KW-0436">Ligase</keyword>
<dbReference type="InterPro" id="IPR020719">
    <property type="entry name" value="RNA3'_term_phos_cycl-like_CS"/>
</dbReference>
<dbReference type="NCBIfam" id="TIGR03399">
    <property type="entry name" value="RNA_3prim_cycl"/>
    <property type="match status" value="1"/>
</dbReference>
<name>A0A8S1B061_ARCPL</name>
<dbReference type="InterPro" id="IPR013792">
    <property type="entry name" value="RNA3'P_cycl/enolpyr_Trfase_a/b"/>
</dbReference>
<comment type="caution">
    <text evidence="13">The sequence shown here is derived from an EMBL/GenBank/DDBJ whole genome shotgun (WGS) entry which is preliminary data.</text>
</comment>
<dbReference type="InterPro" id="IPR013791">
    <property type="entry name" value="RNA3'-term_phos_cycl_insert"/>
</dbReference>
<dbReference type="PANTHER" id="PTHR11096">
    <property type="entry name" value="RNA 3' TERMINAL PHOSPHATE CYCLASE"/>
    <property type="match status" value="1"/>
</dbReference>
<dbReference type="GO" id="GO:0006396">
    <property type="term" value="P:RNA processing"/>
    <property type="evidence" value="ECO:0007669"/>
    <property type="project" value="InterPro"/>
</dbReference>
<dbReference type="FunFam" id="3.30.360.20:FF:000002">
    <property type="entry name" value="RNA terminal phosphate cyclase-like 1"/>
    <property type="match status" value="1"/>
</dbReference>
<dbReference type="InterPro" id="IPR017770">
    <property type="entry name" value="RNA3'_term_phos_cyc_type_1"/>
</dbReference>
<dbReference type="InterPro" id="IPR023797">
    <property type="entry name" value="RNA3'_phos_cyclase_dom"/>
</dbReference>
<evidence type="ECO:0000259" key="12">
    <source>
        <dbReference type="Pfam" id="PF05189"/>
    </source>
</evidence>
<feature type="domain" description="RNA 3'-terminal phosphate cyclase" evidence="11">
    <location>
        <begin position="12"/>
        <end position="334"/>
    </location>
</feature>
<dbReference type="HAMAP" id="MF_00200">
    <property type="entry name" value="RTC"/>
    <property type="match status" value="1"/>
</dbReference>
<comment type="catalytic activity">
    <reaction evidence="6">
        <text>a 3'-end 3'-phospho-ribonucleotide-RNA + ATP = a 3'-end 2',3'-cyclophospho-ribonucleotide-RNA + AMP + diphosphate</text>
        <dbReference type="Rhea" id="RHEA:23976"/>
        <dbReference type="Rhea" id="RHEA-COMP:10463"/>
        <dbReference type="Rhea" id="RHEA-COMP:10464"/>
        <dbReference type="ChEBI" id="CHEBI:30616"/>
        <dbReference type="ChEBI" id="CHEBI:33019"/>
        <dbReference type="ChEBI" id="CHEBI:83062"/>
        <dbReference type="ChEBI" id="CHEBI:83064"/>
        <dbReference type="ChEBI" id="CHEBI:456215"/>
        <dbReference type="EC" id="6.5.1.4"/>
    </reaction>
</comment>
<dbReference type="Pfam" id="PF01137">
    <property type="entry name" value="RTC"/>
    <property type="match status" value="1"/>
</dbReference>
<evidence type="ECO:0000256" key="3">
    <source>
        <dbReference type="ARBA" id="ARBA00021428"/>
    </source>
</evidence>
<evidence type="ECO:0000256" key="9">
    <source>
        <dbReference type="PIRSR" id="PIRSR005378-1"/>
    </source>
</evidence>
<dbReference type="PROSITE" id="PS01287">
    <property type="entry name" value="RTC"/>
    <property type="match status" value="1"/>
</dbReference>
<dbReference type="PIRSF" id="PIRSF005378">
    <property type="entry name" value="RNA3'_term_phos_cycl_euk"/>
    <property type="match status" value="1"/>
</dbReference>
<sequence>MSEFLEIDGSILEGGGQILRISISLSAILCVPIRIINIRAKRSKPGLAAQHLVGIKLVADMCGAKLTGADMGSMEITFIPGRKIRQGHYVADTRTAGSITLLLQVALPCALMADGPVTLDLKGGTNAEMAPQIDYFTGVFMTTLMKFGVNVDVKVHRRGYYPKGGGHVTVQVEPVQKFQAVKLIERGKLVKVYGWSFVAGTLPIKLAHEMADGVKEIISPVHESIDIQIYKENSKTAPDNCSGIIVACESERGCALGADALGRRGAAPDHVGRQAGLTLRSLIECGACVDNYAQDQMIIYMALAEGESILKCANITLHTETAIHVAQMISKAKFVMYDDPDETWTGEQNIMHCLGMRHTNRHFPSEYWEVKQRET</sequence>
<dbReference type="InterPro" id="IPR037136">
    <property type="entry name" value="RNA3'_phos_cyclase_dom_sf"/>
</dbReference>
<evidence type="ECO:0000256" key="10">
    <source>
        <dbReference type="PIRSR" id="PIRSR005378-2"/>
    </source>
</evidence>
<evidence type="ECO:0000256" key="1">
    <source>
        <dbReference type="ARBA" id="ARBA00009206"/>
    </source>
</evidence>
<dbReference type="OrthoDB" id="3238794at2759"/>
<dbReference type="EC" id="6.5.1.4" evidence="2"/>
<feature type="active site" description="Tele-AMP-histidine intermediate" evidence="9">
    <location>
        <position position="318"/>
    </location>
</feature>
<keyword evidence="5 10" id="KW-0547">Nucleotide-binding</keyword>
<dbReference type="PANTHER" id="PTHR11096:SF0">
    <property type="entry name" value="RNA 3'-TERMINAL PHOSPHATE CYCLASE"/>
    <property type="match status" value="1"/>
</dbReference>
<evidence type="ECO:0000256" key="2">
    <source>
        <dbReference type="ARBA" id="ARBA00012725"/>
    </source>
</evidence>
<dbReference type="EMBL" id="CADEBD010000353">
    <property type="protein sequence ID" value="CAB3251019.1"/>
    <property type="molecule type" value="Genomic_DNA"/>
</dbReference>
<evidence type="ECO:0000259" key="11">
    <source>
        <dbReference type="Pfam" id="PF01137"/>
    </source>
</evidence>
<dbReference type="SUPFAM" id="SSF52913">
    <property type="entry name" value="RNA 3'-terminal phosphate cyclase, RPTC, insert domain"/>
    <property type="match status" value="1"/>
</dbReference>
<feature type="domain" description="RNA 3'-terminal phosphate cyclase insert" evidence="12">
    <location>
        <begin position="185"/>
        <end position="281"/>
    </location>
</feature>
<evidence type="ECO:0000313" key="13">
    <source>
        <dbReference type="EMBL" id="CAB3251019.1"/>
    </source>
</evidence>
<reference evidence="13 14" key="1">
    <citation type="submission" date="2020-04" db="EMBL/GenBank/DDBJ databases">
        <authorList>
            <person name="Wallbank WR R."/>
            <person name="Pardo Diaz C."/>
            <person name="Kozak K."/>
            <person name="Martin S."/>
            <person name="Jiggins C."/>
            <person name="Moest M."/>
            <person name="Warren A I."/>
            <person name="Byers J.R.P. K."/>
            <person name="Montejo-Kovacevich G."/>
            <person name="Yen C E."/>
        </authorList>
    </citation>
    <scope>NUCLEOTIDE SEQUENCE [LARGE SCALE GENOMIC DNA]</scope>
</reference>
<evidence type="ECO:0000256" key="8">
    <source>
        <dbReference type="ARBA" id="ARBA00045867"/>
    </source>
</evidence>
<evidence type="ECO:0000256" key="5">
    <source>
        <dbReference type="ARBA" id="ARBA00022741"/>
    </source>
</evidence>
<dbReference type="Gene3D" id="3.30.360.20">
    <property type="entry name" value="RNA 3'-terminal phosphate cyclase, insert domain"/>
    <property type="match status" value="1"/>
</dbReference>
<dbReference type="GO" id="GO:0005634">
    <property type="term" value="C:nucleus"/>
    <property type="evidence" value="ECO:0007669"/>
    <property type="project" value="TreeGrafter"/>
</dbReference>
<keyword evidence="10" id="KW-0067">ATP-binding</keyword>
<dbReference type="InterPro" id="IPR000228">
    <property type="entry name" value="RNA3'_term_phos_cyc"/>
</dbReference>
<dbReference type="Proteomes" id="UP000494256">
    <property type="component" value="Unassembled WGS sequence"/>
</dbReference>
<comment type="function">
    <text evidence="8">Catalyzes the conversion of 3'-phosphate to a 2',3'-cyclic phosphodiester at the end of RNA. The mechanism of action of the enzyme occurs in 3 steps: (A) adenylation of the enzyme by ATP; (B) transfer of adenylate to an RNA-N3'P to produce RNA-N3'PP5'A; (C) and attack of the adjacent 2'-hydroxyl on the 3'-phosphorus in the diester linkage to produce the cyclic end product. Likely functions in some aspects of cellular RNA processing. Function plays an important role in regulating axon regeneration by inhibiting central nervous system (CNS) axon regeneration following optic nerve injury.</text>
</comment>
<gene>
    <name evidence="13" type="ORF">APLA_LOCUS13452</name>
</gene>
<comment type="similarity">
    <text evidence="1">Belongs to the RNA 3'-terminal cyclase family. Type 1 subfamily.</text>
</comment>
<evidence type="ECO:0000256" key="4">
    <source>
        <dbReference type="ARBA" id="ARBA00022598"/>
    </source>
</evidence>
<proteinExistence type="inferred from homology"/>
<dbReference type="Gene3D" id="3.65.10.20">
    <property type="entry name" value="RNA 3'-terminal phosphate cyclase domain"/>
    <property type="match status" value="1"/>
</dbReference>